<dbReference type="AlphaFoldDB" id="A0A931MLY6"/>
<keyword evidence="1" id="KW-0805">Transcription regulation</keyword>
<evidence type="ECO:0000313" key="6">
    <source>
        <dbReference type="Proteomes" id="UP000617634"/>
    </source>
</evidence>
<dbReference type="GO" id="GO:0003677">
    <property type="term" value="F:DNA binding"/>
    <property type="evidence" value="ECO:0007669"/>
    <property type="project" value="UniProtKB-KW"/>
</dbReference>
<name>A0A931MLY6_9SPHN</name>
<accession>A0A931MLY6</accession>
<dbReference type="InterPro" id="IPR036388">
    <property type="entry name" value="WH-like_DNA-bd_sf"/>
</dbReference>
<feature type="domain" description="HTH gntR-type" evidence="4">
    <location>
        <begin position="19"/>
        <end position="87"/>
    </location>
</feature>
<dbReference type="SUPFAM" id="SSF46785">
    <property type="entry name" value="Winged helix' DNA-binding domain"/>
    <property type="match status" value="1"/>
</dbReference>
<comment type="caution">
    <text evidence="5">The sequence shown here is derived from an EMBL/GenBank/DDBJ whole genome shotgun (WGS) entry which is preliminary data.</text>
</comment>
<reference evidence="5" key="1">
    <citation type="submission" date="2020-11" db="EMBL/GenBank/DDBJ databases">
        <title>Novosphingobium aureum sp. nov., a marine bacterium isolated from sediment of a salt flat.</title>
        <authorList>
            <person name="Yoo Y."/>
            <person name="Kim J.-J."/>
        </authorList>
    </citation>
    <scope>NUCLEOTIDE SEQUENCE</scope>
    <source>
        <strain evidence="5">YJ-S2-02</strain>
    </source>
</reference>
<evidence type="ECO:0000256" key="1">
    <source>
        <dbReference type="ARBA" id="ARBA00023015"/>
    </source>
</evidence>
<dbReference type="RefSeq" id="WP_197164276.1">
    <property type="nucleotide sequence ID" value="NZ_JADZGI010000001.1"/>
</dbReference>
<evidence type="ECO:0000256" key="3">
    <source>
        <dbReference type="ARBA" id="ARBA00023163"/>
    </source>
</evidence>
<dbReference type="PANTHER" id="PTHR43537:SF5">
    <property type="entry name" value="UXU OPERON TRANSCRIPTIONAL REGULATOR"/>
    <property type="match status" value="1"/>
</dbReference>
<dbReference type="GO" id="GO:0003700">
    <property type="term" value="F:DNA-binding transcription factor activity"/>
    <property type="evidence" value="ECO:0007669"/>
    <property type="project" value="InterPro"/>
</dbReference>
<dbReference type="InterPro" id="IPR000524">
    <property type="entry name" value="Tscrpt_reg_HTH_GntR"/>
</dbReference>
<dbReference type="SMART" id="SM00895">
    <property type="entry name" value="FCD"/>
    <property type="match status" value="1"/>
</dbReference>
<dbReference type="EMBL" id="JADZGI010000001">
    <property type="protein sequence ID" value="MBH0113860.1"/>
    <property type="molecule type" value="Genomic_DNA"/>
</dbReference>
<dbReference type="SMART" id="SM00345">
    <property type="entry name" value="HTH_GNTR"/>
    <property type="match status" value="1"/>
</dbReference>
<dbReference type="SUPFAM" id="SSF48008">
    <property type="entry name" value="GntR ligand-binding domain-like"/>
    <property type="match status" value="1"/>
</dbReference>
<organism evidence="5 6">
    <name type="scientific">Novosphingobium aureum</name>
    <dbReference type="NCBI Taxonomy" id="2792964"/>
    <lineage>
        <taxon>Bacteria</taxon>
        <taxon>Pseudomonadati</taxon>
        <taxon>Pseudomonadota</taxon>
        <taxon>Alphaproteobacteria</taxon>
        <taxon>Sphingomonadales</taxon>
        <taxon>Sphingomonadaceae</taxon>
        <taxon>Novosphingobium</taxon>
    </lineage>
</organism>
<dbReference type="Proteomes" id="UP000617634">
    <property type="component" value="Unassembled WGS sequence"/>
</dbReference>
<proteinExistence type="predicted"/>
<dbReference type="Gene3D" id="1.10.10.10">
    <property type="entry name" value="Winged helix-like DNA-binding domain superfamily/Winged helix DNA-binding domain"/>
    <property type="match status" value="1"/>
</dbReference>
<dbReference type="PANTHER" id="PTHR43537">
    <property type="entry name" value="TRANSCRIPTIONAL REGULATOR, GNTR FAMILY"/>
    <property type="match status" value="1"/>
</dbReference>
<evidence type="ECO:0000313" key="5">
    <source>
        <dbReference type="EMBL" id="MBH0113860.1"/>
    </source>
</evidence>
<evidence type="ECO:0000256" key="2">
    <source>
        <dbReference type="ARBA" id="ARBA00023125"/>
    </source>
</evidence>
<dbReference type="PRINTS" id="PR00035">
    <property type="entry name" value="HTHGNTR"/>
</dbReference>
<dbReference type="InterPro" id="IPR008920">
    <property type="entry name" value="TF_FadR/GntR_C"/>
</dbReference>
<keyword evidence="6" id="KW-1185">Reference proteome</keyword>
<dbReference type="Gene3D" id="1.20.120.530">
    <property type="entry name" value="GntR ligand-binding domain-like"/>
    <property type="match status" value="1"/>
</dbReference>
<dbReference type="InterPro" id="IPR036390">
    <property type="entry name" value="WH_DNA-bd_sf"/>
</dbReference>
<dbReference type="Pfam" id="PF07729">
    <property type="entry name" value="FCD"/>
    <property type="match status" value="1"/>
</dbReference>
<dbReference type="Pfam" id="PF00392">
    <property type="entry name" value="GntR"/>
    <property type="match status" value="1"/>
</dbReference>
<dbReference type="InterPro" id="IPR011711">
    <property type="entry name" value="GntR_C"/>
</dbReference>
<sequence length="257" mass="27801">MVSKVASAGFGPVINSDRVSRAEQIARAILERIERRELKVGDKLPPESALAQHFGVSRAAVREAIARLRAEGRVETIQGSGAYVRDPAMLSDGLDATTRHSVKSLLDLIAVRRVMEAEIAELAARSRTPDQLAAIEAAWDRLCAAEEANEDGIAEDTAFHAAIAAASGNTYWLKLTEVLSRNVAIGIGVTRVNEARRKDFSAEVKSEHHALLEALRAGDPLAARAAAIRHLDRAADRIRSAEEEFWQSNGAAVRNLA</sequence>
<dbReference type="PROSITE" id="PS50949">
    <property type="entry name" value="HTH_GNTR"/>
    <property type="match status" value="1"/>
</dbReference>
<keyword evidence="3" id="KW-0804">Transcription</keyword>
<protein>
    <submittedName>
        <fullName evidence="5">FadR family transcriptional regulator</fullName>
    </submittedName>
</protein>
<gene>
    <name evidence="5" type="ORF">I5E68_12980</name>
</gene>
<keyword evidence="2" id="KW-0238">DNA-binding</keyword>
<dbReference type="CDD" id="cd07377">
    <property type="entry name" value="WHTH_GntR"/>
    <property type="match status" value="1"/>
</dbReference>
<evidence type="ECO:0000259" key="4">
    <source>
        <dbReference type="PROSITE" id="PS50949"/>
    </source>
</evidence>